<dbReference type="InterPro" id="IPR004821">
    <property type="entry name" value="Cyt_trans-like"/>
</dbReference>
<dbReference type="PANTHER" id="PTHR45780">
    <property type="entry name" value="ETHANOLAMINE-PHOSPHATE CYTIDYLYLTRANSFERASE"/>
    <property type="match status" value="1"/>
</dbReference>
<dbReference type="PANTHER" id="PTHR45780:SF2">
    <property type="entry name" value="ETHANOLAMINE-PHOSPHATE CYTIDYLYLTRANSFERASE"/>
    <property type="match status" value="1"/>
</dbReference>
<feature type="domain" description="Cytidyltransferase-like" evidence="12">
    <location>
        <begin position="204"/>
        <end position="269"/>
    </location>
</feature>
<dbReference type="EMBL" id="CP058608">
    <property type="protein sequence ID" value="QLG73276.1"/>
    <property type="molecule type" value="Genomic_DNA"/>
</dbReference>
<dbReference type="NCBIfam" id="TIGR00125">
    <property type="entry name" value="cyt_tran_rel"/>
    <property type="match status" value="1"/>
</dbReference>
<dbReference type="OrthoDB" id="40021at2759"/>
<keyword evidence="7" id="KW-0594">Phospholipid biosynthesis</keyword>
<evidence type="ECO:0000313" key="14">
    <source>
        <dbReference type="Proteomes" id="UP000509704"/>
    </source>
</evidence>
<comment type="pathway">
    <text evidence="9">Phospholipid metabolism; phosphatidylethanolamine biosynthesis; phosphatidylethanolamine from ethanolamine: step 2/3.</text>
</comment>
<protein>
    <recommendedName>
        <fullName evidence="10">ethanolamine-phosphate cytidylyltransferase</fullName>
        <ecNumber evidence="10">2.7.7.14</ecNumber>
    </recommendedName>
    <alternativeName>
        <fullName evidence="11">CTP:phosphoethanolamine cytidylyltransferase</fullName>
    </alternativeName>
</protein>
<evidence type="ECO:0000256" key="9">
    <source>
        <dbReference type="ARBA" id="ARBA00024191"/>
    </source>
</evidence>
<dbReference type="EC" id="2.7.7.14" evidence="10"/>
<dbReference type="KEGG" id="zmk:HG535_0E03600"/>
<dbReference type="InterPro" id="IPR014729">
    <property type="entry name" value="Rossmann-like_a/b/a_fold"/>
</dbReference>
<keyword evidence="6" id="KW-0443">Lipid metabolism</keyword>
<dbReference type="GeneID" id="59237018"/>
<keyword evidence="8" id="KW-1208">Phospholipid metabolism</keyword>
<dbReference type="GO" id="GO:0006646">
    <property type="term" value="P:phosphatidylethanolamine biosynthetic process"/>
    <property type="evidence" value="ECO:0007669"/>
    <property type="project" value="UniProtKB-UniPathway"/>
</dbReference>
<dbReference type="InterPro" id="IPR044608">
    <property type="entry name" value="Ect1/PCYT2"/>
</dbReference>
<proteinExistence type="inferred from homology"/>
<dbReference type="Gene3D" id="3.40.50.620">
    <property type="entry name" value="HUPs"/>
    <property type="match status" value="2"/>
</dbReference>
<comment type="pathway">
    <text evidence="1">Lipid metabolism.</text>
</comment>
<sequence>MGAELDENKVWIDGCFDFTHHGHSGAILQARQTIKQGAKGVLYCGVHDDDAIEHNKGSSPVMNSQERYEHTRANRWCSEVVERAPYVTQPEWMDRYHCKYVVHGDDITLDADGKDCYQLMKDLGRFREVKRTHGVSTTEIIQRILTRTLTDDFKLPSVNELRQYSCGPDGKQPYCYVFNGSIKNEIVHGGYDWDGKLRGYKTISGDFDLFHVGHIEQLGKIRSMPETQKLIVSITTGNKCIMTLKERVLSVLSCKYVDAVVIAGNEETADYQIDDPALTESGKFCYLTKQTIIARIETQRDTYVRRNVKKGMTF</sequence>
<keyword evidence="3" id="KW-0444">Lipid biosynthesis</keyword>
<keyword evidence="14" id="KW-1185">Reference proteome</keyword>
<dbReference type="RefSeq" id="XP_037145003.1">
    <property type="nucleotide sequence ID" value="XM_037289108.1"/>
</dbReference>
<feature type="domain" description="Cytidyltransferase-like" evidence="12">
    <location>
        <begin position="12"/>
        <end position="143"/>
    </location>
</feature>
<dbReference type="GO" id="GO:0005737">
    <property type="term" value="C:cytoplasm"/>
    <property type="evidence" value="ECO:0007669"/>
    <property type="project" value="TreeGrafter"/>
</dbReference>
<evidence type="ECO:0000256" key="5">
    <source>
        <dbReference type="ARBA" id="ARBA00022695"/>
    </source>
</evidence>
<keyword evidence="5" id="KW-0548">Nucleotidyltransferase</keyword>
<dbReference type="GO" id="GO:0004306">
    <property type="term" value="F:ethanolamine-phosphate cytidylyltransferase activity"/>
    <property type="evidence" value="ECO:0007669"/>
    <property type="project" value="UniProtKB-EC"/>
</dbReference>
<comment type="similarity">
    <text evidence="2">Belongs to the cytidylyltransferase family.</text>
</comment>
<reference evidence="13 14" key="1">
    <citation type="submission" date="2020-07" db="EMBL/GenBank/DDBJ databases">
        <title>The yeast mating-type switching endonuclease HO is a domesticated member of an unorthodox homing genetic element family.</title>
        <authorList>
            <person name="Coughlan A.Y."/>
            <person name="Lombardi L."/>
            <person name="Braun-Galleani S."/>
            <person name="Martos A.R."/>
            <person name="Galeote V."/>
            <person name="Bigey F."/>
            <person name="Dequin S."/>
            <person name="Byrne K.P."/>
            <person name="Wolfe K.H."/>
        </authorList>
    </citation>
    <scope>NUCLEOTIDE SEQUENCE [LARGE SCALE GENOMIC DNA]</scope>
    <source>
        <strain evidence="13 14">NRRL Y-6702</strain>
    </source>
</reference>
<dbReference type="AlphaFoldDB" id="A0A7H9B4H3"/>
<dbReference type="FunFam" id="3.40.50.620:FF:000260">
    <property type="entry name" value="Ethanolamine-phosphate cytidylyltransferase"/>
    <property type="match status" value="1"/>
</dbReference>
<dbReference type="InterPro" id="IPR041723">
    <property type="entry name" value="CCT"/>
</dbReference>
<dbReference type="CDD" id="cd02174">
    <property type="entry name" value="CCT"/>
    <property type="match status" value="1"/>
</dbReference>
<keyword evidence="4" id="KW-0808">Transferase</keyword>
<evidence type="ECO:0000256" key="3">
    <source>
        <dbReference type="ARBA" id="ARBA00022516"/>
    </source>
</evidence>
<evidence type="ECO:0000256" key="6">
    <source>
        <dbReference type="ARBA" id="ARBA00023098"/>
    </source>
</evidence>
<evidence type="ECO:0000313" key="13">
    <source>
        <dbReference type="EMBL" id="QLG73276.1"/>
    </source>
</evidence>
<dbReference type="Pfam" id="PF01467">
    <property type="entry name" value="CTP_transf_like"/>
    <property type="match status" value="2"/>
</dbReference>
<evidence type="ECO:0000256" key="4">
    <source>
        <dbReference type="ARBA" id="ARBA00022679"/>
    </source>
</evidence>
<evidence type="ECO:0000256" key="1">
    <source>
        <dbReference type="ARBA" id="ARBA00005189"/>
    </source>
</evidence>
<evidence type="ECO:0000259" key="12">
    <source>
        <dbReference type="Pfam" id="PF01467"/>
    </source>
</evidence>
<dbReference type="UniPathway" id="UPA00558">
    <property type="reaction ID" value="UER00742"/>
</dbReference>
<dbReference type="SUPFAM" id="SSF52374">
    <property type="entry name" value="Nucleotidylyl transferase"/>
    <property type="match status" value="2"/>
</dbReference>
<dbReference type="Proteomes" id="UP000509704">
    <property type="component" value="Chromosome 5"/>
</dbReference>
<evidence type="ECO:0000256" key="8">
    <source>
        <dbReference type="ARBA" id="ARBA00023264"/>
    </source>
</evidence>
<accession>A0A7H9B4H3</accession>
<evidence type="ECO:0000256" key="2">
    <source>
        <dbReference type="ARBA" id="ARBA00010101"/>
    </source>
</evidence>
<organism evidence="13 14">
    <name type="scientific">Zygotorulaspora mrakii</name>
    <name type="common">Zygosaccharomyces mrakii</name>
    <dbReference type="NCBI Taxonomy" id="42260"/>
    <lineage>
        <taxon>Eukaryota</taxon>
        <taxon>Fungi</taxon>
        <taxon>Dikarya</taxon>
        <taxon>Ascomycota</taxon>
        <taxon>Saccharomycotina</taxon>
        <taxon>Saccharomycetes</taxon>
        <taxon>Saccharomycetales</taxon>
        <taxon>Saccharomycetaceae</taxon>
        <taxon>Zygotorulaspora</taxon>
    </lineage>
</organism>
<evidence type="ECO:0000256" key="11">
    <source>
        <dbReference type="ARBA" id="ARBA00031473"/>
    </source>
</evidence>
<name>A0A7H9B4H3_ZYGMR</name>
<evidence type="ECO:0000256" key="10">
    <source>
        <dbReference type="ARBA" id="ARBA00024221"/>
    </source>
</evidence>
<gene>
    <name evidence="13" type="ORF">HG535_0E03600</name>
</gene>
<evidence type="ECO:0000256" key="7">
    <source>
        <dbReference type="ARBA" id="ARBA00023209"/>
    </source>
</evidence>